<protein>
    <submittedName>
        <fullName evidence="2">Uncharacterized protein</fullName>
    </submittedName>
</protein>
<dbReference type="GO" id="GO:0005930">
    <property type="term" value="C:axoneme"/>
    <property type="evidence" value="ECO:0007669"/>
    <property type="project" value="TreeGrafter"/>
</dbReference>
<organism evidence="2 3">
    <name type="scientific">Rotaria socialis</name>
    <dbReference type="NCBI Taxonomy" id="392032"/>
    <lineage>
        <taxon>Eukaryota</taxon>
        <taxon>Metazoa</taxon>
        <taxon>Spiralia</taxon>
        <taxon>Gnathifera</taxon>
        <taxon>Rotifera</taxon>
        <taxon>Eurotatoria</taxon>
        <taxon>Bdelloidea</taxon>
        <taxon>Philodinida</taxon>
        <taxon>Philodinidae</taxon>
        <taxon>Rotaria</taxon>
    </lineage>
</organism>
<name>A0A821LF04_9BILA</name>
<evidence type="ECO:0000313" key="3">
    <source>
        <dbReference type="Proteomes" id="UP000663873"/>
    </source>
</evidence>
<dbReference type="EMBL" id="CAJOBP010040395">
    <property type="protein sequence ID" value="CAF4750068.1"/>
    <property type="molecule type" value="Genomic_DNA"/>
</dbReference>
<evidence type="ECO:0000313" key="2">
    <source>
        <dbReference type="EMBL" id="CAF4750068.1"/>
    </source>
</evidence>
<dbReference type="GO" id="GO:1904158">
    <property type="term" value="P:axonemal central apparatus assembly"/>
    <property type="evidence" value="ECO:0007669"/>
    <property type="project" value="TreeGrafter"/>
</dbReference>
<accession>A0A821LF04</accession>
<dbReference type="InterPro" id="IPR033305">
    <property type="entry name" value="Hydin-like"/>
</dbReference>
<proteinExistence type="predicted"/>
<dbReference type="PANTHER" id="PTHR23053:SF0">
    <property type="entry name" value="HYDROCEPHALUS-INDUCING PROTEIN HOMOLOG"/>
    <property type="match status" value="1"/>
</dbReference>
<evidence type="ECO:0000256" key="1">
    <source>
        <dbReference type="SAM" id="MobiDB-lite"/>
    </source>
</evidence>
<dbReference type="PANTHER" id="PTHR23053">
    <property type="entry name" value="DLEC1 DELETED IN LUNG AND ESOPHAGEAL CANCER 1"/>
    <property type="match status" value="1"/>
</dbReference>
<keyword evidence="3" id="KW-1185">Reference proteome</keyword>
<feature type="compositionally biased region" description="Gly residues" evidence="1">
    <location>
        <begin position="1"/>
        <end position="12"/>
    </location>
</feature>
<sequence length="196" mass="22215">TTRGTSKGGRYGGKQSPTHHSSDGQDGTSESSVDKLLPRIVRFRWIIPANSEIRVRLRFISSEVGQFDQTVSFEIVGTKRNYKVFCRGVCTFPSISREPRTVFPNRQKTRKPNEIVHKKFILSTEQYDFGPLVLGKDINKIRSGTYQTNVETLTIDNTSPMDVEALFCFLYEVEPSKAAFFLDPTEMHLKSGESKV</sequence>
<feature type="compositionally biased region" description="Polar residues" evidence="1">
    <location>
        <begin position="15"/>
        <end position="31"/>
    </location>
</feature>
<dbReference type="AlphaFoldDB" id="A0A821LF04"/>
<feature type="non-terminal residue" evidence="2">
    <location>
        <position position="1"/>
    </location>
</feature>
<comment type="caution">
    <text evidence="2">The sequence shown here is derived from an EMBL/GenBank/DDBJ whole genome shotgun (WGS) entry which is preliminary data.</text>
</comment>
<dbReference type="GO" id="GO:0003341">
    <property type="term" value="P:cilium movement"/>
    <property type="evidence" value="ECO:0007669"/>
    <property type="project" value="TreeGrafter"/>
</dbReference>
<reference evidence="2" key="1">
    <citation type="submission" date="2021-02" db="EMBL/GenBank/DDBJ databases">
        <authorList>
            <person name="Nowell W R."/>
        </authorList>
    </citation>
    <scope>NUCLEOTIDE SEQUENCE</scope>
</reference>
<feature type="region of interest" description="Disordered" evidence="1">
    <location>
        <begin position="1"/>
        <end position="31"/>
    </location>
</feature>
<dbReference type="Proteomes" id="UP000663873">
    <property type="component" value="Unassembled WGS sequence"/>
</dbReference>
<gene>
    <name evidence="2" type="ORF">UJA718_LOCUS38869</name>
</gene>